<gene>
    <name evidence="2" type="ORF">HID58_036462</name>
</gene>
<dbReference type="EMBL" id="JAGKQM010000009">
    <property type="protein sequence ID" value="KAH0913141.1"/>
    <property type="molecule type" value="Genomic_DNA"/>
</dbReference>
<reference evidence="2 3" key="1">
    <citation type="submission" date="2021-05" db="EMBL/GenBank/DDBJ databases">
        <title>Genome Assembly of Synthetic Allotetraploid Brassica napus Reveals Homoeologous Exchanges between Subgenomes.</title>
        <authorList>
            <person name="Davis J.T."/>
        </authorList>
    </citation>
    <scope>NUCLEOTIDE SEQUENCE [LARGE SCALE GENOMIC DNA]</scope>
    <source>
        <strain evidence="3">cv. Da-Ae</strain>
        <tissue evidence="2">Seedling</tissue>
    </source>
</reference>
<feature type="compositionally biased region" description="Polar residues" evidence="1">
    <location>
        <begin position="56"/>
        <end position="68"/>
    </location>
</feature>
<sequence>MHKKAEKVTGAASTVRGGENTFGGFRMVPQPPKSRMKHKHSYISIMMNNNNNKNNLKMSSAQESGNETRNNKKVERKASMDVDKCAEAFITNFRKQLASSPASRIHRKHALPWPIILFINTHFYLTPNV</sequence>
<evidence type="ECO:0000313" key="3">
    <source>
        <dbReference type="Proteomes" id="UP000824890"/>
    </source>
</evidence>
<protein>
    <submittedName>
        <fullName evidence="2">Uncharacterized protein</fullName>
    </submittedName>
</protein>
<keyword evidence="3" id="KW-1185">Reference proteome</keyword>
<name>A0ABQ8C7T2_BRANA</name>
<evidence type="ECO:0000256" key="1">
    <source>
        <dbReference type="SAM" id="MobiDB-lite"/>
    </source>
</evidence>
<proteinExistence type="predicted"/>
<accession>A0ABQ8C7T2</accession>
<feature type="region of interest" description="Disordered" evidence="1">
    <location>
        <begin position="1"/>
        <end position="78"/>
    </location>
</feature>
<dbReference type="Proteomes" id="UP000824890">
    <property type="component" value="Unassembled WGS sequence"/>
</dbReference>
<organism evidence="2 3">
    <name type="scientific">Brassica napus</name>
    <name type="common">Rape</name>
    <dbReference type="NCBI Taxonomy" id="3708"/>
    <lineage>
        <taxon>Eukaryota</taxon>
        <taxon>Viridiplantae</taxon>
        <taxon>Streptophyta</taxon>
        <taxon>Embryophyta</taxon>
        <taxon>Tracheophyta</taxon>
        <taxon>Spermatophyta</taxon>
        <taxon>Magnoliopsida</taxon>
        <taxon>eudicotyledons</taxon>
        <taxon>Gunneridae</taxon>
        <taxon>Pentapetalae</taxon>
        <taxon>rosids</taxon>
        <taxon>malvids</taxon>
        <taxon>Brassicales</taxon>
        <taxon>Brassicaceae</taxon>
        <taxon>Brassiceae</taxon>
        <taxon>Brassica</taxon>
    </lineage>
</organism>
<evidence type="ECO:0000313" key="2">
    <source>
        <dbReference type="EMBL" id="KAH0913141.1"/>
    </source>
</evidence>
<comment type="caution">
    <text evidence="2">The sequence shown here is derived from an EMBL/GenBank/DDBJ whole genome shotgun (WGS) entry which is preliminary data.</text>
</comment>
<feature type="compositionally biased region" description="Basic and acidic residues" evidence="1">
    <location>
        <begin position="69"/>
        <end position="78"/>
    </location>
</feature>